<dbReference type="AlphaFoldDB" id="M1WJS8"/>
<dbReference type="PANTHER" id="PTHR42659:SF2">
    <property type="entry name" value="XANTHINE DEHYDROGENASE SUBUNIT C-RELATED"/>
    <property type="match status" value="1"/>
</dbReference>
<keyword evidence="3" id="KW-0560">Oxidoreductase</keyword>
<dbReference type="BioCyc" id="DPIE1322246:BN4_RS05955-MONOMER"/>
<dbReference type="InterPro" id="IPR002346">
    <property type="entry name" value="Mopterin_DH_FAD-bd"/>
</dbReference>
<dbReference type="PANTHER" id="PTHR42659">
    <property type="entry name" value="XANTHINE DEHYDROGENASE SUBUNIT C-RELATED"/>
    <property type="match status" value="1"/>
</dbReference>
<dbReference type="SUPFAM" id="SSF56176">
    <property type="entry name" value="FAD-binding/transporter-associated domain-like"/>
    <property type="match status" value="1"/>
</dbReference>
<dbReference type="PATRIC" id="fig|879567.3.peg.1221"/>
<evidence type="ECO:0000256" key="2">
    <source>
        <dbReference type="ARBA" id="ARBA00022827"/>
    </source>
</evidence>
<dbReference type="InterPro" id="IPR016169">
    <property type="entry name" value="FAD-bd_PCMH_sub2"/>
</dbReference>
<name>M1WJS8_PSEP2</name>
<dbReference type="Gene3D" id="3.30.390.50">
    <property type="entry name" value="CO dehydrogenase flavoprotein, C-terminal domain"/>
    <property type="match status" value="1"/>
</dbReference>
<dbReference type="InterPro" id="IPR016166">
    <property type="entry name" value="FAD-bd_PCMH"/>
</dbReference>
<dbReference type="GO" id="GO:0016491">
    <property type="term" value="F:oxidoreductase activity"/>
    <property type="evidence" value="ECO:0007669"/>
    <property type="project" value="UniProtKB-KW"/>
</dbReference>
<keyword evidence="6" id="KW-1185">Reference proteome</keyword>
<dbReference type="Proteomes" id="UP000011724">
    <property type="component" value="Chromosome"/>
</dbReference>
<dbReference type="Pfam" id="PF03450">
    <property type="entry name" value="CO_deh_flav_C"/>
    <property type="match status" value="1"/>
</dbReference>
<sequence length="288" mass="31516">MVGSIPSSLDHALRLAQVEPFMPVAGGTDVMIRFKGGAMKHALPPLFIGDLKELKGVWKEQGYLCIGACETYANIIKAAEVPVVFKKALSQIGSPAIRNQGTLGGNICNASPAGDALPLLFLFKAEVVLASKEGERVLPLEEFITGPGQTGRKGNELLIMIRINEAFLSKRYFYVFEKMGNRKADAISKASFALRLLLDDKSVIDMDAAFGAMGPRVTLLNDTIKSLILGKEFPLANLDTTLLRENLFSLLTPIDDQRSTAKYRKTVALNLLSHYLTTNHMDQYKGAR</sequence>
<evidence type="ECO:0000256" key="1">
    <source>
        <dbReference type="ARBA" id="ARBA00022630"/>
    </source>
</evidence>
<dbReference type="InterPro" id="IPR036318">
    <property type="entry name" value="FAD-bd_PCMH-like_sf"/>
</dbReference>
<dbReference type="RefSeq" id="WP_015414469.1">
    <property type="nucleotide sequence ID" value="NC_020409.1"/>
</dbReference>
<dbReference type="STRING" id="1322246.BN4_11184"/>
<dbReference type="eggNOG" id="COG1319">
    <property type="taxonomic scope" value="Bacteria"/>
</dbReference>
<keyword evidence="1" id="KW-0285">Flavoprotein</keyword>
<evidence type="ECO:0000256" key="3">
    <source>
        <dbReference type="ARBA" id="ARBA00023002"/>
    </source>
</evidence>
<dbReference type="HOGENOM" id="CLU_058050_0_0_7"/>
<keyword evidence="2" id="KW-0274">FAD</keyword>
<dbReference type="SMART" id="SM01092">
    <property type="entry name" value="CO_deh_flav_C"/>
    <property type="match status" value="1"/>
</dbReference>
<evidence type="ECO:0000313" key="6">
    <source>
        <dbReference type="Proteomes" id="UP000011724"/>
    </source>
</evidence>
<dbReference type="Gene3D" id="3.30.465.10">
    <property type="match status" value="1"/>
</dbReference>
<dbReference type="SUPFAM" id="SSF55447">
    <property type="entry name" value="CO dehydrogenase flavoprotein C-terminal domain-like"/>
    <property type="match status" value="1"/>
</dbReference>
<feature type="domain" description="FAD-binding PCMH-type" evidence="4">
    <location>
        <begin position="1"/>
        <end position="166"/>
    </location>
</feature>
<dbReference type="GO" id="GO:0071949">
    <property type="term" value="F:FAD binding"/>
    <property type="evidence" value="ECO:0007669"/>
    <property type="project" value="InterPro"/>
</dbReference>
<evidence type="ECO:0000259" key="4">
    <source>
        <dbReference type="PROSITE" id="PS51387"/>
    </source>
</evidence>
<dbReference type="KEGG" id="dpi:BN4_11184"/>
<dbReference type="EMBL" id="FO203427">
    <property type="protein sequence ID" value="CCH48421.1"/>
    <property type="molecule type" value="Genomic_DNA"/>
</dbReference>
<accession>M1WJS8</accession>
<reference evidence="6" key="2">
    <citation type="journal article" date="2013" name="Stand. Genomic Sci.">
        <title>Complete genome sequence of Desulfocapsa sulfexigens, a marine deltaproteobacterium specialized in disproportionating inorganic sulfur compounds.</title>
        <authorList>
            <person name="Finster K.W."/>
            <person name="Kjeldsen K.U."/>
            <person name="Kube M."/>
            <person name="Reinhardt R."/>
            <person name="Mussmann M."/>
            <person name="Amann R."/>
            <person name="Schreiber L."/>
        </authorList>
    </citation>
    <scope>NUCLEOTIDE SEQUENCE [LARGE SCALE GENOMIC DNA]</scope>
    <source>
        <strain evidence="6">DSM 10523 / SB164P1</strain>
    </source>
</reference>
<dbReference type="Pfam" id="PF00941">
    <property type="entry name" value="FAD_binding_5"/>
    <property type="match status" value="1"/>
</dbReference>
<reference evidence="5 6" key="1">
    <citation type="journal article" date="2013" name="PLoS ONE">
        <title>The first genomic and proteomic characterization of a deep-sea sulfate reducer: insights into the piezophilic lifestyle of Desulfovibrio piezophilus.</title>
        <authorList>
            <person name="Pradel N."/>
            <person name="Ji B."/>
            <person name="Gimenez G."/>
            <person name="Talla E."/>
            <person name="Lenoble P."/>
            <person name="Garel M."/>
            <person name="Tamburini C."/>
            <person name="Fourquet P."/>
            <person name="Lebrun R."/>
            <person name="Bertin P."/>
            <person name="Denis Y."/>
            <person name="Pophillat M."/>
            <person name="Barbe V."/>
            <person name="Ollivier B."/>
            <person name="Dolla A."/>
        </authorList>
    </citation>
    <scope>NUCLEOTIDE SEQUENCE [LARGE SCALE GENOMIC DNA]</scope>
    <source>
        <strain evidence="6">DSM 10523 / SB164P1</strain>
    </source>
</reference>
<dbReference type="InterPro" id="IPR005107">
    <property type="entry name" value="CO_DH_flav_C"/>
</dbReference>
<dbReference type="InterPro" id="IPR051312">
    <property type="entry name" value="Diverse_Substr_Oxidored"/>
</dbReference>
<proteinExistence type="predicted"/>
<dbReference type="PROSITE" id="PS51387">
    <property type="entry name" value="FAD_PCMH"/>
    <property type="match status" value="1"/>
</dbReference>
<dbReference type="InterPro" id="IPR036683">
    <property type="entry name" value="CO_DH_flav_C_dom_sf"/>
</dbReference>
<gene>
    <name evidence="5" type="ordered locus">BN4_11184</name>
</gene>
<dbReference type="OrthoDB" id="9783813at2"/>
<organism evidence="5 6">
    <name type="scientific">Pseudodesulfovibrio piezophilus (strain DSM 21447 / JCM 15486 / C1TLV30)</name>
    <name type="common">Desulfovibrio piezophilus</name>
    <dbReference type="NCBI Taxonomy" id="1322246"/>
    <lineage>
        <taxon>Bacteria</taxon>
        <taxon>Pseudomonadati</taxon>
        <taxon>Thermodesulfobacteriota</taxon>
        <taxon>Desulfovibrionia</taxon>
        <taxon>Desulfovibrionales</taxon>
        <taxon>Desulfovibrionaceae</taxon>
    </lineage>
</organism>
<protein>
    <submittedName>
        <fullName evidence="5">Putative xanthine dehydrogenase subunit, FAD-binding domain</fullName>
    </submittedName>
</protein>
<evidence type="ECO:0000313" key="5">
    <source>
        <dbReference type="EMBL" id="CCH48421.1"/>
    </source>
</evidence>